<dbReference type="AlphaFoldDB" id="A0AAU9K7J3"/>
<dbReference type="Proteomes" id="UP001162131">
    <property type="component" value="Unassembled WGS sequence"/>
</dbReference>
<name>A0AAU9K7J3_9CILI</name>
<gene>
    <name evidence="3" type="ORF">BSTOLATCC_MIC47965</name>
</gene>
<evidence type="ECO:0000256" key="2">
    <source>
        <dbReference type="SAM" id="SignalP"/>
    </source>
</evidence>
<feature type="transmembrane region" description="Helical" evidence="1">
    <location>
        <begin position="155"/>
        <end position="176"/>
    </location>
</feature>
<feature type="signal peptide" evidence="2">
    <location>
        <begin position="1"/>
        <end position="19"/>
    </location>
</feature>
<keyword evidence="1" id="KW-0812">Transmembrane</keyword>
<feature type="chain" id="PRO_5043751031" evidence="2">
    <location>
        <begin position="20"/>
        <end position="202"/>
    </location>
</feature>
<proteinExistence type="predicted"/>
<dbReference type="EMBL" id="CAJZBQ010000047">
    <property type="protein sequence ID" value="CAG9329136.1"/>
    <property type="molecule type" value="Genomic_DNA"/>
</dbReference>
<evidence type="ECO:0000256" key="1">
    <source>
        <dbReference type="SAM" id="Phobius"/>
    </source>
</evidence>
<sequence length="202" mass="23433">MNIFLAFQILLALAHHTNSQNLPVNDKCYAKFTYDANPMSLLSGIATPDRSSPSTQIAERRYFMQELSCNPNSLEFCYKNPELKFSCIGQFSCDTDLNNVQSEEAQSEATASNCMNFCCYFCKNLESEPNCLKRCTEKFCLIINLEEAKESSWEYFSTVFQCIFIFVLFFSFFMSIQKQLKNRRFFPDPKGSLLEDHKKFEI</sequence>
<keyword evidence="1" id="KW-0472">Membrane</keyword>
<comment type="caution">
    <text evidence="3">The sequence shown here is derived from an EMBL/GenBank/DDBJ whole genome shotgun (WGS) entry which is preliminary data.</text>
</comment>
<keyword evidence="2" id="KW-0732">Signal</keyword>
<organism evidence="3 4">
    <name type="scientific">Blepharisma stoltei</name>
    <dbReference type="NCBI Taxonomy" id="1481888"/>
    <lineage>
        <taxon>Eukaryota</taxon>
        <taxon>Sar</taxon>
        <taxon>Alveolata</taxon>
        <taxon>Ciliophora</taxon>
        <taxon>Postciliodesmatophora</taxon>
        <taxon>Heterotrichea</taxon>
        <taxon>Heterotrichida</taxon>
        <taxon>Blepharismidae</taxon>
        <taxon>Blepharisma</taxon>
    </lineage>
</organism>
<keyword evidence="1" id="KW-1133">Transmembrane helix</keyword>
<evidence type="ECO:0000313" key="3">
    <source>
        <dbReference type="EMBL" id="CAG9329136.1"/>
    </source>
</evidence>
<keyword evidence="4" id="KW-1185">Reference proteome</keyword>
<protein>
    <submittedName>
        <fullName evidence="3">Uncharacterized protein</fullName>
    </submittedName>
</protein>
<accession>A0AAU9K7J3</accession>
<evidence type="ECO:0000313" key="4">
    <source>
        <dbReference type="Proteomes" id="UP001162131"/>
    </source>
</evidence>
<reference evidence="3" key="1">
    <citation type="submission" date="2021-09" db="EMBL/GenBank/DDBJ databases">
        <authorList>
            <consortium name="AG Swart"/>
            <person name="Singh M."/>
            <person name="Singh A."/>
            <person name="Seah K."/>
            <person name="Emmerich C."/>
        </authorList>
    </citation>
    <scope>NUCLEOTIDE SEQUENCE</scope>
    <source>
        <strain evidence="3">ATCC30299</strain>
    </source>
</reference>